<feature type="compositionally biased region" description="Basic and acidic residues" evidence="1">
    <location>
        <begin position="611"/>
        <end position="627"/>
    </location>
</feature>
<feature type="compositionally biased region" description="Basic and acidic residues" evidence="1">
    <location>
        <begin position="560"/>
        <end position="580"/>
    </location>
</feature>
<feature type="compositionally biased region" description="Polar residues" evidence="1">
    <location>
        <begin position="428"/>
        <end position="465"/>
    </location>
</feature>
<feature type="compositionally biased region" description="Basic and acidic residues" evidence="1">
    <location>
        <begin position="7"/>
        <end position="27"/>
    </location>
</feature>
<evidence type="ECO:0000256" key="1">
    <source>
        <dbReference type="SAM" id="MobiDB-lite"/>
    </source>
</evidence>
<proteinExistence type="predicted"/>
<feature type="region of interest" description="Disordered" evidence="1">
    <location>
        <begin position="261"/>
        <end position="288"/>
    </location>
</feature>
<sequence>MLSPRVVHHEDYRSKAEDRRKELEKLQKKGLAKTKASRLRHASAPMEACNFLEKQRELFAARRKKQADAIEFLHHYRADDKLVLRKAAAARHSLGSNSYKYSARHNLTTSRWSLSPSKVERRERQPDAHSPVYSYATYPTLTRNKYSSTVTQDDISEEPSPLLSPPNPPNIDQIPIHFKSAFETLEITAEEASRVPLPGDIHNGDNENSFENTEPLNEGTQKALRCDKDVQIDGEEDEINGKNNEHSSFLQSAKEKETLIPLGDRGNCDVLNNENTKSSSGDEVDKESDHPILILDGEIDFEVNTEEERDSRVSLSKNVPLNGDVKDCGTESKVDIGSSSAQFIPFEAFSKLGESLIMGSLCKTHSEENDNDDDDEKMLIEGESDDDSIIPGESFMQLGASMMANNMLSSKDEEEEVRSISTEKSERITTTGTASTVSQRSAGSKPLSVNKQTNNGTLDNASSRLGKSLFDGDRLETVAVIDHQFTKSRSRGDGQLKEVCQSKKLPDDNSDILKSTDEDSDINFECSSVVEKQEHFDRSSYSGVMSSAVKTPKKSNLTAERSDSADPNDVDHRSDTEEKPQGSGNEEPNSGYQTSSAKETPQENGNEEPNALDHKGSTKEELHENGKESVVNNRDTSPLPVRNVASLPPQNRRKKKKDKSYYPSSGLFVSRQFLSR</sequence>
<feature type="region of interest" description="Disordered" evidence="1">
    <location>
        <begin position="488"/>
        <end position="676"/>
    </location>
</feature>
<feature type="compositionally biased region" description="Polar residues" evidence="1">
    <location>
        <begin position="270"/>
        <end position="281"/>
    </location>
</feature>
<dbReference type="EMBL" id="HBIX01015405">
    <property type="protein sequence ID" value="CAE0718446.1"/>
    <property type="molecule type" value="Transcribed_RNA"/>
</dbReference>
<organism evidence="2">
    <name type="scientific">Pseudo-nitzschia australis</name>
    <dbReference type="NCBI Taxonomy" id="44445"/>
    <lineage>
        <taxon>Eukaryota</taxon>
        <taxon>Sar</taxon>
        <taxon>Stramenopiles</taxon>
        <taxon>Ochrophyta</taxon>
        <taxon>Bacillariophyta</taxon>
        <taxon>Bacillariophyceae</taxon>
        <taxon>Bacillariophycidae</taxon>
        <taxon>Bacillariales</taxon>
        <taxon>Bacillariaceae</taxon>
        <taxon>Pseudo-nitzschia</taxon>
    </lineage>
</organism>
<name>A0A7S4EK74_9STRA</name>
<feature type="compositionally biased region" description="Basic and acidic residues" evidence="1">
    <location>
        <begin position="490"/>
        <end position="507"/>
    </location>
</feature>
<feature type="compositionally biased region" description="Basic and acidic residues" evidence="1">
    <location>
        <begin position="417"/>
        <end position="427"/>
    </location>
</feature>
<evidence type="ECO:0000313" key="2">
    <source>
        <dbReference type="EMBL" id="CAE0718446.1"/>
    </source>
</evidence>
<feature type="region of interest" description="Disordered" evidence="1">
    <location>
        <begin position="144"/>
        <end position="167"/>
    </location>
</feature>
<reference evidence="2" key="1">
    <citation type="submission" date="2021-01" db="EMBL/GenBank/DDBJ databases">
        <authorList>
            <person name="Corre E."/>
            <person name="Pelletier E."/>
            <person name="Niang G."/>
            <person name="Scheremetjew M."/>
            <person name="Finn R."/>
            <person name="Kale V."/>
            <person name="Holt S."/>
            <person name="Cochrane G."/>
            <person name="Meng A."/>
            <person name="Brown T."/>
            <person name="Cohen L."/>
        </authorList>
    </citation>
    <scope>NUCLEOTIDE SEQUENCE</scope>
    <source>
        <strain evidence="2">10249 10 AB</strain>
    </source>
</reference>
<gene>
    <name evidence="2" type="ORF">PAUS00366_LOCUS11200</name>
</gene>
<feature type="compositionally biased region" description="Acidic residues" evidence="1">
    <location>
        <begin position="369"/>
        <end position="388"/>
    </location>
</feature>
<accession>A0A7S4EK74</accession>
<protein>
    <submittedName>
        <fullName evidence="2">Uncharacterized protein</fullName>
    </submittedName>
</protein>
<dbReference type="AlphaFoldDB" id="A0A7S4EK74"/>
<feature type="compositionally biased region" description="Basic residues" evidence="1">
    <location>
        <begin position="28"/>
        <end position="39"/>
    </location>
</feature>
<feature type="region of interest" description="Disordered" evidence="1">
    <location>
        <begin position="1"/>
        <end position="39"/>
    </location>
</feature>
<feature type="compositionally biased region" description="Polar residues" evidence="1">
    <location>
        <begin position="144"/>
        <end position="153"/>
    </location>
</feature>
<feature type="region of interest" description="Disordered" evidence="1">
    <location>
        <begin position="365"/>
        <end position="390"/>
    </location>
</feature>
<feature type="region of interest" description="Disordered" evidence="1">
    <location>
        <begin position="409"/>
        <end position="465"/>
    </location>
</feature>
<feature type="compositionally biased region" description="Polar residues" evidence="1">
    <location>
        <begin position="582"/>
        <end position="604"/>
    </location>
</feature>
<feature type="compositionally biased region" description="Polar residues" evidence="1">
    <location>
        <begin position="539"/>
        <end position="559"/>
    </location>
</feature>